<evidence type="ECO:0000256" key="1">
    <source>
        <dbReference type="ARBA" id="ARBA00022729"/>
    </source>
</evidence>
<dbReference type="AlphaFoldDB" id="A0A0S8FVY0"/>
<dbReference type="STRING" id="1703779.AMJ83_04945"/>
<organism evidence="3 4">
    <name type="scientific">candidate division WOR_3 bacterium SM23_42</name>
    <dbReference type="NCBI Taxonomy" id="1703779"/>
    <lineage>
        <taxon>Bacteria</taxon>
        <taxon>Bacteria division WOR-3</taxon>
    </lineage>
</organism>
<gene>
    <name evidence="3" type="ORF">AMJ83_04945</name>
</gene>
<dbReference type="SUPFAM" id="SSF69318">
    <property type="entry name" value="Integrin alpha N-terminal domain"/>
    <property type="match status" value="1"/>
</dbReference>
<feature type="chain" id="PRO_5006646501" description="Secretion system C-terminal sorting domain-containing protein" evidence="2">
    <location>
        <begin position="22"/>
        <end position="447"/>
    </location>
</feature>
<dbReference type="EMBL" id="LJUJ01000008">
    <property type="protein sequence ID" value="KPK63805.1"/>
    <property type="molecule type" value="Genomic_DNA"/>
</dbReference>
<dbReference type="Proteomes" id="UP000051373">
    <property type="component" value="Unassembled WGS sequence"/>
</dbReference>
<keyword evidence="1 2" id="KW-0732">Signal</keyword>
<evidence type="ECO:0000256" key="2">
    <source>
        <dbReference type="SAM" id="SignalP"/>
    </source>
</evidence>
<evidence type="ECO:0000313" key="4">
    <source>
        <dbReference type="Proteomes" id="UP000051373"/>
    </source>
</evidence>
<comment type="caution">
    <text evidence="3">The sequence shown here is derived from an EMBL/GenBank/DDBJ whole genome shotgun (WGS) entry which is preliminary data.</text>
</comment>
<dbReference type="Pfam" id="PF13517">
    <property type="entry name" value="FG-GAP_3"/>
    <property type="match status" value="3"/>
</dbReference>
<proteinExistence type="predicted"/>
<evidence type="ECO:0000313" key="3">
    <source>
        <dbReference type="EMBL" id="KPK63805.1"/>
    </source>
</evidence>
<dbReference type="PATRIC" id="fig|1703779.3.peg.1206"/>
<protein>
    <recommendedName>
        <fullName evidence="5">Secretion system C-terminal sorting domain-containing protein</fullName>
    </recommendedName>
</protein>
<accession>A0A0S8FVY0</accession>
<dbReference type="Gene3D" id="2.130.10.130">
    <property type="entry name" value="Integrin alpha, N-terminal"/>
    <property type="match status" value="1"/>
</dbReference>
<name>A0A0S8FVY0_UNCW3</name>
<evidence type="ECO:0008006" key="5">
    <source>
        <dbReference type="Google" id="ProtNLM"/>
    </source>
</evidence>
<dbReference type="InterPro" id="IPR013517">
    <property type="entry name" value="FG-GAP"/>
</dbReference>
<dbReference type="InterPro" id="IPR028994">
    <property type="entry name" value="Integrin_alpha_N"/>
</dbReference>
<sequence length="447" mass="50055">MRYSFVFFVMISTLLPRFASAQVLWNPHVIHNNTHGTASIHVCDLDNDSDLDVLGAVLEDNQMVWWRNEGGYPIVWTKFTIQYNFWSAFSVYAADIDNDGDQDVLGAAGDGDEIAWWSNNGGNPIQWSKHTIRTGYDFAHEVYAHDLDEDGDMDVFGASTNLDLISWWRNEGGNPVQWTEQTIGANFDGAKSVRVADLDDDGDNDVIGACLYGNDITWWRNDGGNPIQWAEFNIDSYFTGAHRVQAIDIDEDQDVDILAVAYLDNEVAWYSNGGGSPITWTKQTIGIGLVGACIAQAADLDGDGDLDVAATAQVSDEVSWWRNDGGSPIVWTKFYIDEYFDRAWPLYVCDLDDDDDEDVLAASSWAGIHEVRWWENSGPGIDENQISKTLSQHFYPTIISNAAMLRARSRSKLYDITGRVVEPNKITRGIYFVEIDGVVTQKVVKVR</sequence>
<reference evidence="3 4" key="1">
    <citation type="journal article" date="2015" name="Microbiome">
        <title>Genomic resolution of linkages in carbon, nitrogen, and sulfur cycling among widespread estuary sediment bacteria.</title>
        <authorList>
            <person name="Baker B.J."/>
            <person name="Lazar C.S."/>
            <person name="Teske A.P."/>
            <person name="Dick G.J."/>
        </authorList>
    </citation>
    <scope>NUCLEOTIDE SEQUENCE [LARGE SCALE GENOMIC DNA]</scope>
    <source>
        <strain evidence="3">SM23_42</strain>
    </source>
</reference>
<dbReference type="PANTHER" id="PTHR44103">
    <property type="entry name" value="PROPROTEIN CONVERTASE P"/>
    <property type="match status" value="1"/>
</dbReference>
<dbReference type="PANTHER" id="PTHR44103:SF1">
    <property type="entry name" value="PROPROTEIN CONVERTASE P"/>
    <property type="match status" value="1"/>
</dbReference>
<feature type="signal peptide" evidence="2">
    <location>
        <begin position="1"/>
        <end position="21"/>
    </location>
</feature>